<sequence length="210" mass="22756">MVLIQAEKTLMIEQKRSEFLPPGDQLDAGTIDRPTDACLLVAALLEELGRVSRSFLDGSNAASFLLEVGTRVHATLLNHMRQYVYNAAGEWVRAGALRWRNDVARYGEALRGWGLPALDARMAAAGSLVGLLLVEPQQLMPLVNGTLRLDHREAIQYVRLRQDFPVARVNGRSLQQLFGGEEALPGQGAQGQGQGLPRPPRGAAGPSGGR</sequence>
<dbReference type="InterPro" id="IPR009976">
    <property type="entry name" value="Sec10-like"/>
</dbReference>
<feature type="domain" description="Exocyst complex component Sec10-like alpha-helical bundle" evidence="2">
    <location>
        <begin position="7"/>
        <end position="168"/>
    </location>
</feature>
<dbReference type="GO" id="GO:0000145">
    <property type="term" value="C:exocyst"/>
    <property type="evidence" value="ECO:0007669"/>
    <property type="project" value="TreeGrafter"/>
</dbReference>
<evidence type="ECO:0000313" key="4">
    <source>
        <dbReference type="Proteomes" id="UP000075714"/>
    </source>
</evidence>
<dbReference type="InterPro" id="IPR048627">
    <property type="entry name" value="Sec10_HB"/>
</dbReference>
<evidence type="ECO:0000256" key="1">
    <source>
        <dbReference type="SAM" id="MobiDB-lite"/>
    </source>
</evidence>
<dbReference type="EMBL" id="LSYV01000008">
    <property type="protein sequence ID" value="KXZ53134.1"/>
    <property type="molecule type" value="Genomic_DNA"/>
</dbReference>
<keyword evidence="4" id="KW-1185">Reference proteome</keyword>
<evidence type="ECO:0000259" key="2">
    <source>
        <dbReference type="Pfam" id="PF07393"/>
    </source>
</evidence>
<evidence type="ECO:0000313" key="3">
    <source>
        <dbReference type="EMBL" id="KXZ53134.1"/>
    </source>
</evidence>
<dbReference type="GO" id="GO:0006887">
    <property type="term" value="P:exocytosis"/>
    <property type="evidence" value="ECO:0007669"/>
    <property type="project" value="TreeGrafter"/>
</dbReference>
<dbReference type="STRING" id="33097.A0A150GTM7"/>
<name>A0A150GTM7_GONPE</name>
<gene>
    <name evidence="3" type="ORF">GPECTOR_7g1025</name>
</gene>
<dbReference type="GO" id="GO:0006893">
    <property type="term" value="P:Golgi to plasma membrane transport"/>
    <property type="evidence" value="ECO:0007669"/>
    <property type="project" value="TreeGrafter"/>
</dbReference>
<proteinExistence type="predicted"/>
<comment type="caution">
    <text evidence="3">The sequence shown here is derived from an EMBL/GenBank/DDBJ whole genome shotgun (WGS) entry which is preliminary data.</text>
</comment>
<dbReference type="Pfam" id="PF07393">
    <property type="entry name" value="Sec10_HB"/>
    <property type="match status" value="1"/>
</dbReference>
<dbReference type="PANTHER" id="PTHR12100:SF0">
    <property type="entry name" value="EXOCYST COMPLEX COMPONENT 5"/>
    <property type="match status" value="1"/>
</dbReference>
<accession>A0A150GTM7</accession>
<dbReference type="PANTHER" id="PTHR12100">
    <property type="entry name" value="SEC10"/>
    <property type="match status" value="1"/>
</dbReference>
<dbReference type="AlphaFoldDB" id="A0A150GTM7"/>
<protein>
    <recommendedName>
        <fullName evidence="2">Exocyst complex component Sec10-like alpha-helical bundle domain-containing protein</fullName>
    </recommendedName>
</protein>
<feature type="region of interest" description="Disordered" evidence="1">
    <location>
        <begin position="181"/>
        <end position="210"/>
    </location>
</feature>
<dbReference type="OrthoDB" id="125856at2759"/>
<reference evidence="4" key="1">
    <citation type="journal article" date="2016" name="Nat. Commun.">
        <title>The Gonium pectorale genome demonstrates co-option of cell cycle regulation during the evolution of multicellularity.</title>
        <authorList>
            <person name="Hanschen E.R."/>
            <person name="Marriage T.N."/>
            <person name="Ferris P.J."/>
            <person name="Hamaji T."/>
            <person name="Toyoda A."/>
            <person name="Fujiyama A."/>
            <person name="Neme R."/>
            <person name="Noguchi H."/>
            <person name="Minakuchi Y."/>
            <person name="Suzuki M."/>
            <person name="Kawai-Toyooka H."/>
            <person name="Smith D.R."/>
            <person name="Sparks H."/>
            <person name="Anderson J."/>
            <person name="Bakaric R."/>
            <person name="Luria V."/>
            <person name="Karger A."/>
            <person name="Kirschner M.W."/>
            <person name="Durand P.M."/>
            <person name="Michod R.E."/>
            <person name="Nozaki H."/>
            <person name="Olson B.J."/>
        </authorList>
    </citation>
    <scope>NUCLEOTIDE SEQUENCE [LARGE SCALE GENOMIC DNA]</scope>
    <source>
        <strain evidence="4">NIES-2863</strain>
    </source>
</reference>
<organism evidence="3 4">
    <name type="scientific">Gonium pectorale</name>
    <name type="common">Green alga</name>
    <dbReference type="NCBI Taxonomy" id="33097"/>
    <lineage>
        <taxon>Eukaryota</taxon>
        <taxon>Viridiplantae</taxon>
        <taxon>Chlorophyta</taxon>
        <taxon>core chlorophytes</taxon>
        <taxon>Chlorophyceae</taxon>
        <taxon>CS clade</taxon>
        <taxon>Chlamydomonadales</taxon>
        <taxon>Volvocaceae</taxon>
        <taxon>Gonium</taxon>
    </lineage>
</organism>
<dbReference type="Proteomes" id="UP000075714">
    <property type="component" value="Unassembled WGS sequence"/>
</dbReference>